<sequence length="109" mass="11344">MAVSVASSGSVTPASAGTETDLATVTTAGVYQLAVDAANLVDGDVVFLRVYGKARSADTERLLYVSSFAHTQAAPLKHSPAIPTAHYLRFTLTQAAGTMRAFPWAVSSL</sequence>
<dbReference type="RefSeq" id="WP_133217834.1">
    <property type="nucleotide sequence ID" value="NZ_NRSG01000004.1"/>
</dbReference>
<keyword evidence="2" id="KW-1185">Reference proteome</keyword>
<dbReference type="Proteomes" id="UP000697995">
    <property type="component" value="Unassembled WGS sequence"/>
</dbReference>
<evidence type="ECO:0000313" key="1">
    <source>
        <dbReference type="EMBL" id="MBK1656833.1"/>
    </source>
</evidence>
<evidence type="ECO:0000313" key="2">
    <source>
        <dbReference type="Proteomes" id="UP000697995"/>
    </source>
</evidence>
<dbReference type="EMBL" id="NRSG01000004">
    <property type="protein sequence ID" value="MBK1656833.1"/>
    <property type="molecule type" value="Genomic_DNA"/>
</dbReference>
<gene>
    <name evidence="1" type="ORF">CKO45_01150</name>
</gene>
<comment type="caution">
    <text evidence="1">The sequence shown here is derived from an EMBL/GenBank/DDBJ whole genome shotgun (WGS) entry which is preliminary data.</text>
</comment>
<proteinExistence type="predicted"/>
<accession>A0ABS1CR57</accession>
<protein>
    <submittedName>
        <fullName evidence="1">Uncharacterized protein</fullName>
    </submittedName>
</protein>
<name>A0ABS1CR57_9PROT</name>
<organism evidence="1 2">
    <name type="scientific">Paracraurococcus ruber</name>
    <dbReference type="NCBI Taxonomy" id="77675"/>
    <lineage>
        <taxon>Bacteria</taxon>
        <taxon>Pseudomonadati</taxon>
        <taxon>Pseudomonadota</taxon>
        <taxon>Alphaproteobacteria</taxon>
        <taxon>Acetobacterales</taxon>
        <taxon>Roseomonadaceae</taxon>
        <taxon>Paracraurococcus</taxon>
    </lineage>
</organism>
<reference evidence="1 2" key="1">
    <citation type="journal article" date="2020" name="Microorganisms">
        <title>Osmotic Adaptation and Compatible Solute Biosynthesis of Phototrophic Bacteria as Revealed from Genome Analyses.</title>
        <authorList>
            <person name="Imhoff J.F."/>
            <person name="Rahn T."/>
            <person name="Kunzel S."/>
            <person name="Keller A."/>
            <person name="Neulinger S.C."/>
        </authorList>
    </citation>
    <scope>NUCLEOTIDE SEQUENCE [LARGE SCALE GENOMIC DNA]</scope>
    <source>
        <strain evidence="1 2">DSM 15382</strain>
    </source>
</reference>